<proteinExistence type="predicted"/>
<protein>
    <submittedName>
        <fullName evidence="1">Uncharacterized protein</fullName>
    </submittedName>
</protein>
<organism evidence="1 2">
    <name type="scientific">Colletotrichum siamense</name>
    <name type="common">Anthracnose fungus</name>
    <dbReference type="NCBI Taxonomy" id="690259"/>
    <lineage>
        <taxon>Eukaryota</taxon>
        <taxon>Fungi</taxon>
        <taxon>Dikarya</taxon>
        <taxon>Ascomycota</taxon>
        <taxon>Pezizomycotina</taxon>
        <taxon>Sordariomycetes</taxon>
        <taxon>Hypocreomycetidae</taxon>
        <taxon>Glomerellales</taxon>
        <taxon>Glomerellaceae</taxon>
        <taxon>Colletotrichum</taxon>
        <taxon>Colletotrichum gloeosporioides species complex</taxon>
    </lineage>
</organism>
<name>A0A9P5F3E7_COLSI</name>
<dbReference type="AlphaFoldDB" id="A0A9P5F3E7"/>
<keyword evidence="2" id="KW-1185">Reference proteome</keyword>
<sequence>MSDNTRSQARLLAAYGWTMYPRVSESTQNEGEADKAADLSSFATSVKSSLSQPQSDASPLSCLSTASTISHVDMSIAAKEAWRTPNPRGPQDLTVWLALESSMSSGGIAAWFGKPTPL</sequence>
<comment type="caution">
    <text evidence="1">The sequence shown here is derived from an EMBL/GenBank/DDBJ whole genome shotgun (WGS) entry which is preliminary data.</text>
</comment>
<evidence type="ECO:0000313" key="1">
    <source>
        <dbReference type="EMBL" id="KAF4865952.1"/>
    </source>
</evidence>
<evidence type="ECO:0000313" key="2">
    <source>
        <dbReference type="Proteomes" id="UP000711996"/>
    </source>
</evidence>
<dbReference type="EMBL" id="QPMT01000002">
    <property type="protein sequence ID" value="KAF4865952.1"/>
    <property type="molecule type" value="Genomic_DNA"/>
</dbReference>
<reference evidence="1" key="1">
    <citation type="submission" date="2019-06" db="EMBL/GenBank/DDBJ databases">
        <authorList>
            <person name="Gan P."/>
            <person name="Shirasu K."/>
        </authorList>
    </citation>
    <scope>NUCLEOTIDE SEQUENCE [LARGE SCALE GENOMIC DNA]</scope>
    <source>
        <strain evidence="1">CAD2</strain>
    </source>
</reference>
<dbReference type="OrthoDB" id="10276891at2759"/>
<accession>A0A9P5F3E7</accession>
<dbReference type="Proteomes" id="UP000711996">
    <property type="component" value="Unassembled WGS sequence"/>
</dbReference>
<gene>
    <name evidence="1" type="ORF">CGCSCA2_v000801</name>
</gene>